<dbReference type="KEGG" id="mmab:HQ865_03305"/>
<dbReference type="NCBIfam" id="TIGR02117">
    <property type="entry name" value="chp_urease_rgn"/>
    <property type="match status" value="1"/>
</dbReference>
<keyword evidence="1" id="KW-0472">Membrane</keyword>
<organism evidence="2 3">
    <name type="scientific">Mucilaginibacter mali</name>
    <dbReference type="NCBI Taxonomy" id="2740462"/>
    <lineage>
        <taxon>Bacteria</taxon>
        <taxon>Pseudomonadati</taxon>
        <taxon>Bacteroidota</taxon>
        <taxon>Sphingobacteriia</taxon>
        <taxon>Sphingobacteriales</taxon>
        <taxon>Sphingobacteriaceae</taxon>
        <taxon>Mucilaginibacter</taxon>
    </lineage>
</organism>
<dbReference type="Pfam" id="PF09601">
    <property type="entry name" value="DUF2459"/>
    <property type="match status" value="1"/>
</dbReference>
<evidence type="ECO:0000256" key="1">
    <source>
        <dbReference type="SAM" id="Phobius"/>
    </source>
</evidence>
<dbReference type="EMBL" id="CP054139">
    <property type="protein sequence ID" value="QKJ33057.1"/>
    <property type="molecule type" value="Genomic_DNA"/>
</dbReference>
<name>A0A7D4U0L0_9SPHI</name>
<gene>
    <name evidence="2" type="ORF">HQ865_03305</name>
</gene>
<dbReference type="AlphaFoldDB" id="A0A7D4U0L0"/>
<evidence type="ECO:0000313" key="3">
    <source>
        <dbReference type="Proteomes" id="UP000505355"/>
    </source>
</evidence>
<dbReference type="InterPro" id="IPR011727">
    <property type="entry name" value="CHP02117"/>
</dbReference>
<keyword evidence="1" id="KW-0812">Transmembrane</keyword>
<keyword evidence="1" id="KW-1133">Transmembrane helix</keyword>
<keyword evidence="3" id="KW-1185">Reference proteome</keyword>
<feature type="transmembrane region" description="Helical" evidence="1">
    <location>
        <begin position="9"/>
        <end position="30"/>
    </location>
</feature>
<dbReference type="Proteomes" id="UP000505355">
    <property type="component" value="Chromosome"/>
</dbReference>
<reference evidence="2 3" key="1">
    <citation type="submission" date="2020-05" db="EMBL/GenBank/DDBJ databases">
        <title>Mucilaginibacter mali sp. nov.</title>
        <authorList>
            <person name="Kim H.S."/>
            <person name="Lee K.C."/>
            <person name="Suh M.K."/>
            <person name="Kim J.-S."/>
            <person name="Han K.-I."/>
            <person name="Eom M.K."/>
            <person name="Shin Y.K."/>
            <person name="Lee J.-S."/>
        </authorList>
    </citation>
    <scope>NUCLEOTIDE SEQUENCE [LARGE SCALE GENOMIC DNA]</scope>
    <source>
        <strain evidence="2 3">G2-14</strain>
    </source>
</reference>
<accession>A0A7D4U0L0</accession>
<proteinExistence type="predicted"/>
<sequence length="230" mass="25937">MVKKILKTIVWTIGSLLAFIILYLCSTYILSHISTNKEDNVTADVPIYILTNGVHTDIVVPVKYGQTNWSHEIKFSNTISKDTTATLIAFGWGDKGFYLNTPTWAQLKFSVAFKAATGLSTSAIHATFYKSLTEGPDCHRIWISNSQYARLCSYIQSSFKTDPAGHTINIPTTANYNNNDAFYDAKRRYNLFYTCNTWANNALKAAGQKACIWTPFDKGIFYMYKDQPAK</sequence>
<protein>
    <submittedName>
        <fullName evidence="2">TIGR02117 family protein</fullName>
    </submittedName>
</protein>
<evidence type="ECO:0000313" key="2">
    <source>
        <dbReference type="EMBL" id="QKJ33057.1"/>
    </source>
</evidence>